<dbReference type="InterPro" id="IPR036390">
    <property type="entry name" value="WH_DNA-bd_sf"/>
</dbReference>
<keyword evidence="7" id="KW-1185">Reference proteome</keyword>
<dbReference type="Pfam" id="PF00126">
    <property type="entry name" value="HTH_1"/>
    <property type="match status" value="1"/>
</dbReference>
<proteinExistence type="inferred from homology"/>
<evidence type="ECO:0000313" key="7">
    <source>
        <dbReference type="Proteomes" id="UP000805841"/>
    </source>
</evidence>
<dbReference type="PANTHER" id="PTHR30126:SF94">
    <property type="entry name" value="LYSR FAMILY TRANSCRIPTIONAL REGULATOR"/>
    <property type="match status" value="1"/>
</dbReference>
<gene>
    <name evidence="6" type="ORF">HAQ05_16965</name>
</gene>
<keyword evidence="2" id="KW-0805">Transcription regulation</keyword>
<sequence length="283" mass="30453">MIRELRTFLAAARRGSFVGAGQQIGLTPSAVSAQLRNLEQALGVQLFERSARAVQLSAAGQRAVPLAEEILALFARMGAAPGEGAQRGTLRIGAINTAQTGLLAPALVRLRERAPAVEVQLVPGVSLNLLAQVDAAELDLAILIRPPFPLPKELEATLLAEEPFVLAVPAGVPGDCPLTLLREQPFIRYERASFGGRQVSRFLLAQRLNPRQVLELDELDAIIRMVQSGLGVALIPRAGLWLANPVGLRVLPLGEWAFSRELVLVAPRRASPLQRLFTECVLA</sequence>
<dbReference type="Proteomes" id="UP000805841">
    <property type="component" value="Unassembled WGS sequence"/>
</dbReference>
<comment type="similarity">
    <text evidence="1">Belongs to the LysR transcriptional regulatory family.</text>
</comment>
<dbReference type="SUPFAM" id="SSF46785">
    <property type="entry name" value="Winged helix' DNA-binding domain"/>
    <property type="match status" value="1"/>
</dbReference>
<dbReference type="PROSITE" id="PS50931">
    <property type="entry name" value="HTH_LYSR"/>
    <property type="match status" value="1"/>
</dbReference>
<evidence type="ECO:0000256" key="3">
    <source>
        <dbReference type="ARBA" id="ARBA00023125"/>
    </source>
</evidence>
<dbReference type="InterPro" id="IPR036388">
    <property type="entry name" value="WH-like_DNA-bd_sf"/>
</dbReference>
<dbReference type="CDD" id="cd08427">
    <property type="entry name" value="PBP2_LTTR_like_2"/>
    <property type="match status" value="1"/>
</dbReference>
<dbReference type="PRINTS" id="PR00039">
    <property type="entry name" value="HTHLYSR"/>
</dbReference>
<name>A0ABR7Z4I2_9PSED</name>
<dbReference type="Pfam" id="PF03466">
    <property type="entry name" value="LysR_substrate"/>
    <property type="match status" value="1"/>
</dbReference>
<evidence type="ECO:0000259" key="5">
    <source>
        <dbReference type="PROSITE" id="PS50931"/>
    </source>
</evidence>
<evidence type="ECO:0000256" key="1">
    <source>
        <dbReference type="ARBA" id="ARBA00009437"/>
    </source>
</evidence>
<reference evidence="6 7" key="1">
    <citation type="journal article" date="2020" name="Insects">
        <title>Bacteria Belonging to Pseudomonas typographi sp. nov. from the Bark Beetle Ips typographus Have Genomic Potential to Aid in the Host Ecology.</title>
        <authorList>
            <person name="Peral-Aranega E."/>
            <person name="Saati-Santamaria Z."/>
            <person name="Kolarik M."/>
            <person name="Rivas R."/>
            <person name="Garcia-Fraile P."/>
        </authorList>
    </citation>
    <scope>NUCLEOTIDE SEQUENCE [LARGE SCALE GENOMIC DNA]</scope>
    <source>
        <strain evidence="6 7">CA3A</strain>
    </source>
</reference>
<evidence type="ECO:0000256" key="2">
    <source>
        <dbReference type="ARBA" id="ARBA00023015"/>
    </source>
</evidence>
<dbReference type="EMBL" id="JAAOCA010000021">
    <property type="protein sequence ID" value="MBD1600388.1"/>
    <property type="molecule type" value="Genomic_DNA"/>
</dbReference>
<keyword evidence="4" id="KW-0804">Transcription</keyword>
<evidence type="ECO:0000313" key="6">
    <source>
        <dbReference type="EMBL" id="MBD1600388.1"/>
    </source>
</evidence>
<feature type="domain" description="HTH lysR-type" evidence="5">
    <location>
        <begin position="1"/>
        <end position="57"/>
    </location>
</feature>
<dbReference type="SUPFAM" id="SSF53850">
    <property type="entry name" value="Periplasmic binding protein-like II"/>
    <property type="match status" value="1"/>
</dbReference>
<dbReference type="InterPro" id="IPR005119">
    <property type="entry name" value="LysR_subst-bd"/>
</dbReference>
<evidence type="ECO:0000256" key="4">
    <source>
        <dbReference type="ARBA" id="ARBA00023163"/>
    </source>
</evidence>
<dbReference type="PANTHER" id="PTHR30126">
    <property type="entry name" value="HTH-TYPE TRANSCRIPTIONAL REGULATOR"/>
    <property type="match status" value="1"/>
</dbReference>
<dbReference type="Gene3D" id="3.40.190.10">
    <property type="entry name" value="Periplasmic binding protein-like II"/>
    <property type="match status" value="2"/>
</dbReference>
<comment type="caution">
    <text evidence="6">The sequence shown here is derived from an EMBL/GenBank/DDBJ whole genome shotgun (WGS) entry which is preliminary data.</text>
</comment>
<organism evidence="6 7">
    <name type="scientific">Pseudomonas typographi</name>
    <dbReference type="NCBI Taxonomy" id="2715964"/>
    <lineage>
        <taxon>Bacteria</taxon>
        <taxon>Pseudomonadati</taxon>
        <taxon>Pseudomonadota</taxon>
        <taxon>Gammaproteobacteria</taxon>
        <taxon>Pseudomonadales</taxon>
        <taxon>Pseudomonadaceae</taxon>
        <taxon>Pseudomonas</taxon>
    </lineage>
</organism>
<keyword evidence="3" id="KW-0238">DNA-binding</keyword>
<accession>A0ABR7Z4I2</accession>
<dbReference type="RefSeq" id="WP_190422661.1">
    <property type="nucleotide sequence ID" value="NZ_JAAOCA010000021.1"/>
</dbReference>
<dbReference type="InterPro" id="IPR000847">
    <property type="entry name" value="LysR_HTH_N"/>
</dbReference>
<protein>
    <submittedName>
        <fullName evidence="6">LysR family transcriptional regulator</fullName>
    </submittedName>
</protein>
<dbReference type="Gene3D" id="1.10.10.10">
    <property type="entry name" value="Winged helix-like DNA-binding domain superfamily/Winged helix DNA-binding domain"/>
    <property type="match status" value="1"/>
</dbReference>